<accession>A0A7J7NP66</accession>
<dbReference type="SUPFAM" id="SSF63829">
    <property type="entry name" value="Calcium-dependent phosphotriesterase"/>
    <property type="match status" value="1"/>
</dbReference>
<keyword evidence="1" id="KW-0732">Signal</keyword>
<reference evidence="2 3" key="1">
    <citation type="journal article" date="2020" name="IScience">
        <title>Genome Sequencing of the Endangered Kingdonia uniflora (Circaeasteraceae, Ranunculales) Reveals Potential Mechanisms of Evolutionary Specialization.</title>
        <authorList>
            <person name="Sun Y."/>
            <person name="Deng T."/>
            <person name="Zhang A."/>
            <person name="Moore M.J."/>
            <person name="Landis J.B."/>
            <person name="Lin N."/>
            <person name="Zhang H."/>
            <person name="Zhang X."/>
            <person name="Huang J."/>
            <person name="Zhang X."/>
            <person name="Sun H."/>
            <person name="Wang H."/>
        </authorList>
    </citation>
    <scope>NUCLEOTIDE SEQUENCE [LARGE SCALE GENOMIC DNA]</scope>
    <source>
        <strain evidence="2">TB1705</strain>
        <tissue evidence="2">Leaf</tissue>
    </source>
</reference>
<dbReference type="InterPro" id="IPR053224">
    <property type="entry name" value="Sensory_adhesion_molecule"/>
</dbReference>
<evidence type="ECO:0000313" key="3">
    <source>
        <dbReference type="Proteomes" id="UP000541444"/>
    </source>
</evidence>
<evidence type="ECO:0000313" key="2">
    <source>
        <dbReference type="EMBL" id="KAF6169007.1"/>
    </source>
</evidence>
<protein>
    <submittedName>
        <fullName evidence="2">Uncharacterized protein</fullName>
    </submittedName>
</protein>
<evidence type="ECO:0000256" key="1">
    <source>
        <dbReference type="SAM" id="SignalP"/>
    </source>
</evidence>
<dbReference type="PANTHER" id="PTHR31460">
    <property type="match status" value="1"/>
</dbReference>
<feature type="chain" id="PRO_5029909118" evidence="1">
    <location>
        <begin position="28"/>
        <end position="183"/>
    </location>
</feature>
<proteinExistence type="predicted"/>
<organism evidence="2 3">
    <name type="scientific">Kingdonia uniflora</name>
    <dbReference type="NCBI Taxonomy" id="39325"/>
    <lineage>
        <taxon>Eukaryota</taxon>
        <taxon>Viridiplantae</taxon>
        <taxon>Streptophyta</taxon>
        <taxon>Embryophyta</taxon>
        <taxon>Tracheophyta</taxon>
        <taxon>Spermatophyta</taxon>
        <taxon>Magnoliopsida</taxon>
        <taxon>Ranunculales</taxon>
        <taxon>Circaeasteraceae</taxon>
        <taxon>Kingdonia</taxon>
    </lineage>
</organism>
<feature type="signal peptide" evidence="1">
    <location>
        <begin position="1"/>
        <end position="27"/>
    </location>
</feature>
<dbReference type="OrthoDB" id="1885092at2759"/>
<keyword evidence="3" id="KW-1185">Reference proteome</keyword>
<name>A0A7J7NP66_9MAGN</name>
<dbReference type="PANTHER" id="PTHR31460:SF3">
    <property type="entry name" value="MESOCENTIN"/>
    <property type="match status" value="1"/>
</dbReference>
<dbReference type="GO" id="GO:0005783">
    <property type="term" value="C:endoplasmic reticulum"/>
    <property type="evidence" value="ECO:0007669"/>
    <property type="project" value="TreeGrafter"/>
</dbReference>
<dbReference type="AlphaFoldDB" id="A0A7J7NP66"/>
<dbReference type="EMBL" id="JACGCM010000671">
    <property type="protein sequence ID" value="KAF6169007.1"/>
    <property type="molecule type" value="Genomic_DNA"/>
</dbReference>
<sequence length="183" mass="20568">MSSPFTLSSSLLFFIAFTLLSMGHTAARRPHIITFKSPNLYLEGLTYDLVSQDFIVGSLYHRSILSVSDVGVVETLIYDPQLPENVTILGLEIDFVNRHLLVVLHVMDHLQPFNALASYNLFSRSWIFLAPLFDDSSAVRPIANDVTVDFKGNAYVTNAAGNFIWKQRVPPRSTIEYEKNAQS</sequence>
<gene>
    <name evidence="2" type="ORF">GIB67_038504</name>
</gene>
<comment type="caution">
    <text evidence="2">The sequence shown here is derived from an EMBL/GenBank/DDBJ whole genome shotgun (WGS) entry which is preliminary data.</text>
</comment>
<dbReference type="Proteomes" id="UP000541444">
    <property type="component" value="Unassembled WGS sequence"/>
</dbReference>